<feature type="domain" description="NAD(P)-binding" evidence="1">
    <location>
        <begin position="7"/>
        <end position="108"/>
    </location>
</feature>
<dbReference type="RefSeq" id="WP_367974671.1">
    <property type="nucleotide sequence ID" value="NZ_JBFPEQ010000001.1"/>
</dbReference>
<dbReference type="Gene3D" id="3.40.50.720">
    <property type="entry name" value="NAD(P)-binding Rossmann-like Domain"/>
    <property type="match status" value="1"/>
</dbReference>
<dbReference type="InterPro" id="IPR036291">
    <property type="entry name" value="NAD(P)-bd_dom_sf"/>
</dbReference>
<name>A0ABV3S4Y1_9LACO</name>
<dbReference type="Proteomes" id="UP001556617">
    <property type="component" value="Unassembled WGS sequence"/>
</dbReference>
<protein>
    <submittedName>
        <fullName evidence="2">NAD(P)-dependent oxidoreductase</fullName>
    </submittedName>
</protein>
<evidence type="ECO:0000313" key="2">
    <source>
        <dbReference type="EMBL" id="MEX0381118.1"/>
    </source>
</evidence>
<proteinExistence type="predicted"/>
<dbReference type="EMBL" id="JBFPER010000001">
    <property type="protein sequence ID" value="MEX0381118.1"/>
    <property type="molecule type" value="Genomic_DNA"/>
</dbReference>
<sequence length="220" mass="23715">MKIFVIGATGMTGKAIVAEALNHDLVVIAHARSNDKLTALKNEFQSIETLAKDAFLLTESDFEAADVVIDAFSTTPDKAYLQIDLATKLVALLRESKTRLAFVLGAGSLLVAGDGNSNEHLAVADIEKDDSTLPWRAIPKNQLKELNFLRDVDNVDWFGISPGLNFVAGEKSQEILTGTDHLLINDQGVSETTAGTMAFALVAEILKPTHHNARFTVANA</sequence>
<accession>A0ABV3S4Y1</accession>
<dbReference type="SUPFAM" id="SSF51735">
    <property type="entry name" value="NAD(P)-binding Rossmann-fold domains"/>
    <property type="match status" value="1"/>
</dbReference>
<gene>
    <name evidence="2" type="ORF">AB3K24_07095</name>
</gene>
<dbReference type="Pfam" id="PF13460">
    <property type="entry name" value="NAD_binding_10"/>
    <property type="match status" value="1"/>
</dbReference>
<dbReference type="InterPro" id="IPR051606">
    <property type="entry name" value="Polyketide_Oxido-like"/>
</dbReference>
<organism evidence="2 3">
    <name type="scientific">Leuconostoc aquikimchii</name>
    <dbReference type="NCBI Taxonomy" id="3236804"/>
    <lineage>
        <taxon>Bacteria</taxon>
        <taxon>Bacillati</taxon>
        <taxon>Bacillota</taxon>
        <taxon>Bacilli</taxon>
        <taxon>Lactobacillales</taxon>
        <taxon>Lactobacillaceae</taxon>
        <taxon>Leuconostoc</taxon>
    </lineage>
</organism>
<dbReference type="PANTHER" id="PTHR43355">
    <property type="entry name" value="FLAVIN REDUCTASE (NADPH)"/>
    <property type="match status" value="1"/>
</dbReference>
<evidence type="ECO:0000259" key="1">
    <source>
        <dbReference type="Pfam" id="PF13460"/>
    </source>
</evidence>
<dbReference type="InterPro" id="IPR016040">
    <property type="entry name" value="NAD(P)-bd_dom"/>
</dbReference>
<evidence type="ECO:0000313" key="3">
    <source>
        <dbReference type="Proteomes" id="UP001556617"/>
    </source>
</evidence>
<keyword evidence="3" id="KW-1185">Reference proteome</keyword>
<comment type="caution">
    <text evidence="2">The sequence shown here is derived from an EMBL/GenBank/DDBJ whole genome shotgun (WGS) entry which is preliminary data.</text>
</comment>
<reference evidence="2 3" key="1">
    <citation type="submission" date="2024-07" db="EMBL/GenBank/DDBJ databases">
        <authorList>
            <person name="Yun M."/>
        </authorList>
    </citation>
    <scope>NUCLEOTIDE SEQUENCE [LARGE SCALE GENOMIC DNA]</scope>
    <source>
        <strain evidence="2 3">MS01</strain>
    </source>
</reference>
<dbReference type="PANTHER" id="PTHR43355:SF2">
    <property type="entry name" value="FLAVIN REDUCTASE (NADPH)"/>
    <property type="match status" value="1"/>
</dbReference>